<gene>
    <name evidence="1" type="ORF">SAMN04488078_1007109</name>
</gene>
<accession>A0A239CQ01</accession>
<sequence length="246" mass="26974">MIASLPMYWQRETAQHWALFWDAVQQRLPHLPPLTTPDALPEDWYAHWMAPDLILSHTCGLPFRDRLRDRVTYVATFDYALPDTPPGYYHSVVLARRGETRDQGDLRLAFNQPDSQSGWGSTRARGFAGYLETGAHRKSVSAVIDGRADVAYVDAVTWRILCLLDPTIAEALQVIDRSTPTAGLALITAIGNDPAPLHDALAAALDDIPAETRTAMGGPVGLTRISNADYLAVPIPSPPPQTRAIA</sequence>
<organism evidence="1 2">
    <name type="scientific">Antarctobacter heliothermus</name>
    <dbReference type="NCBI Taxonomy" id="74033"/>
    <lineage>
        <taxon>Bacteria</taxon>
        <taxon>Pseudomonadati</taxon>
        <taxon>Pseudomonadota</taxon>
        <taxon>Alphaproteobacteria</taxon>
        <taxon>Rhodobacterales</taxon>
        <taxon>Roseobacteraceae</taxon>
        <taxon>Antarctobacter</taxon>
    </lineage>
</organism>
<dbReference type="Proteomes" id="UP000198440">
    <property type="component" value="Unassembled WGS sequence"/>
</dbReference>
<proteinExistence type="predicted"/>
<protein>
    <submittedName>
        <fullName evidence="1">ABC transporter, phosphonate, substrate-binding protein</fullName>
    </submittedName>
</protein>
<reference evidence="1 2" key="1">
    <citation type="submission" date="2017-06" db="EMBL/GenBank/DDBJ databases">
        <authorList>
            <person name="Kim H.J."/>
            <person name="Triplett B.A."/>
        </authorList>
    </citation>
    <scope>NUCLEOTIDE SEQUENCE [LARGE SCALE GENOMIC DNA]</scope>
    <source>
        <strain evidence="1 2">DSM 11445</strain>
    </source>
</reference>
<dbReference type="OrthoDB" id="7353682at2"/>
<dbReference type="Gene3D" id="3.40.190.10">
    <property type="entry name" value="Periplasmic binding protein-like II"/>
    <property type="match status" value="1"/>
</dbReference>
<evidence type="ECO:0000313" key="2">
    <source>
        <dbReference type="Proteomes" id="UP000198440"/>
    </source>
</evidence>
<name>A0A239CQ01_9RHOB</name>
<dbReference type="EMBL" id="FZON01000007">
    <property type="protein sequence ID" value="SNS21999.1"/>
    <property type="molecule type" value="Genomic_DNA"/>
</dbReference>
<dbReference type="RefSeq" id="WP_089276921.1">
    <property type="nucleotide sequence ID" value="NZ_FZON01000007.1"/>
</dbReference>
<dbReference type="AlphaFoldDB" id="A0A239CQ01"/>
<evidence type="ECO:0000313" key="1">
    <source>
        <dbReference type="EMBL" id="SNS21999.1"/>
    </source>
</evidence>
<dbReference type="Pfam" id="PF12974">
    <property type="entry name" value="Phosphonate-bd"/>
    <property type="match status" value="1"/>
</dbReference>
<dbReference type="SUPFAM" id="SSF53850">
    <property type="entry name" value="Periplasmic binding protein-like II"/>
    <property type="match status" value="1"/>
</dbReference>